<dbReference type="EMBL" id="GBRH01224919">
    <property type="protein sequence ID" value="JAD72976.1"/>
    <property type="molecule type" value="Transcribed_RNA"/>
</dbReference>
<reference evidence="1" key="2">
    <citation type="journal article" date="2015" name="Data Brief">
        <title>Shoot transcriptome of the giant reed, Arundo donax.</title>
        <authorList>
            <person name="Barrero R.A."/>
            <person name="Guerrero F.D."/>
            <person name="Moolhuijzen P."/>
            <person name="Goolsby J.A."/>
            <person name="Tidwell J."/>
            <person name="Bellgard S.E."/>
            <person name="Bellgard M.I."/>
        </authorList>
    </citation>
    <scope>NUCLEOTIDE SEQUENCE</scope>
    <source>
        <tissue evidence="1">Shoot tissue taken approximately 20 cm above the soil surface</tissue>
    </source>
</reference>
<protein>
    <submittedName>
        <fullName evidence="1">Uncharacterized protein</fullName>
    </submittedName>
</protein>
<dbReference type="AlphaFoldDB" id="A0A0A9CBM5"/>
<proteinExistence type="predicted"/>
<reference evidence="1" key="1">
    <citation type="submission" date="2014-09" db="EMBL/GenBank/DDBJ databases">
        <authorList>
            <person name="Magalhaes I.L.F."/>
            <person name="Oliveira U."/>
            <person name="Santos F.R."/>
            <person name="Vidigal T.H.D.A."/>
            <person name="Brescovit A.D."/>
            <person name="Santos A.J."/>
        </authorList>
    </citation>
    <scope>NUCLEOTIDE SEQUENCE</scope>
    <source>
        <tissue evidence="1">Shoot tissue taken approximately 20 cm above the soil surface</tissue>
    </source>
</reference>
<sequence>MCSEKWLIEMYAQYGCFTSAHLVFDGLKEAHVLSWTVIMSKYAKTDECEKVARKQKAY</sequence>
<organism evidence="1">
    <name type="scientific">Arundo donax</name>
    <name type="common">Giant reed</name>
    <name type="synonym">Donax arundinaceus</name>
    <dbReference type="NCBI Taxonomy" id="35708"/>
    <lineage>
        <taxon>Eukaryota</taxon>
        <taxon>Viridiplantae</taxon>
        <taxon>Streptophyta</taxon>
        <taxon>Embryophyta</taxon>
        <taxon>Tracheophyta</taxon>
        <taxon>Spermatophyta</taxon>
        <taxon>Magnoliopsida</taxon>
        <taxon>Liliopsida</taxon>
        <taxon>Poales</taxon>
        <taxon>Poaceae</taxon>
        <taxon>PACMAD clade</taxon>
        <taxon>Arundinoideae</taxon>
        <taxon>Arundineae</taxon>
        <taxon>Arundo</taxon>
    </lineage>
</organism>
<accession>A0A0A9CBM5</accession>
<name>A0A0A9CBM5_ARUDO</name>
<evidence type="ECO:0000313" key="1">
    <source>
        <dbReference type="EMBL" id="JAD72976.1"/>
    </source>
</evidence>